<evidence type="ECO:0000256" key="4">
    <source>
        <dbReference type="ARBA" id="ARBA00022617"/>
    </source>
</evidence>
<evidence type="ECO:0000256" key="6">
    <source>
        <dbReference type="ARBA" id="ARBA00022723"/>
    </source>
</evidence>
<sequence length="438" mass="49755">MHLRLGQVPTIVVSSPEVAMEVMKTRDVTFASRPRILATDIMSYNSINLAFAPYGEYWRQLRKICIQELLSNARVQSYKPIREEELSDLIKRIASQVGSPVNLTEGVYSTTFSITSRSAFGKKSEDQEKFLKVVQDSIKVAGGFEAVDLFPSVKILRLISGARLTLERLHREADRMLENIINEHREGRDATKNGRLEKEEDLVDVLLRFHDCGDTGFSLTTNSIKAVILDIFGAGSETSSTAVDWAMVEMIRDPRMLKKAQEEVREVFRRKGSVDETGISEMTYLKCIVKEIFRLHPSAPLLVPRECREKCEINGYEIPEKTKVIVNAWAIGRDPRYWNEPESFIPERFLDSSIDYKGTNFEYIPFGAGRRICPGISFGVINVELPLALLLYHFDWKLPDGIKAEDLDMTEAFGATVRRKDDLLLVPIAYHPSPSEKE</sequence>
<keyword evidence="11" id="KW-0472">Membrane</keyword>
<keyword evidence="16" id="KW-1185">Reference proteome</keyword>
<evidence type="ECO:0000313" key="16">
    <source>
        <dbReference type="Proteomes" id="UP001187192"/>
    </source>
</evidence>
<keyword evidence="8 13" id="KW-0560">Oxidoreductase</keyword>
<reference evidence="15" key="1">
    <citation type="submission" date="2023-07" db="EMBL/GenBank/DDBJ databases">
        <title>draft genome sequence of fig (Ficus carica).</title>
        <authorList>
            <person name="Takahashi T."/>
            <person name="Nishimura K."/>
        </authorList>
    </citation>
    <scope>NUCLEOTIDE SEQUENCE</scope>
</reference>
<dbReference type="InterPro" id="IPR052306">
    <property type="entry name" value="CYP450_71D"/>
</dbReference>
<evidence type="ECO:0000313" key="15">
    <source>
        <dbReference type="EMBL" id="GMN63544.1"/>
    </source>
</evidence>
<keyword evidence="7" id="KW-1133">Transmembrane helix</keyword>
<dbReference type="PROSITE" id="PS00086">
    <property type="entry name" value="CYTOCHROME_P450"/>
    <property type="match status" value="1"/>
</dbReference>
<dbReference type="FunFam" id="1.10.630.10:FF:000043">
    <property type="entry name" value="Cytochrome P450 99A2"/>
    <property type="match status" value="1"/>
</dbReference>
<protein>
    <recommendedName>
        <fullName evidence="17">Cytochrome P450</fullName>
    </recommendedName>
</protein>
<dbReference type="CDD" id="cd11072">
    <property type="entry name" value="CYP71-like"/>
    <property type="match status" value="1"/>
</dbReference>
<dbReference type="GO" id="GO:0016020">
    <property type="term" value="C:membrane"/>
    <property type="evidence" value="ECO:0007669"/>
    <property type="project" value="UniProtKB-SubCell"/>
</dbReference>
<evidence type="ECO:0008006" key="17">
    <source>
        <dbReference type="Google" id="ProtNLM"/>
    </source>
</evidence>
<dbReference type="Proteomes" id="UP001187192">
    <property type="component" value="Unassembled WGS sequence"/>
</dbReference>
<dbReference type="PANTHER" id="PTHR47953:SF19">
    <property type="entry name" value="OS06G0641600 PROTEIN"/>
    <property type="match status" value="1"/>
</dbReference>
<evidence type="ECO:0000256" key="5">
    <source>
        <dbReference type="ARBA" id="ARBA00022692"/>
    </source>
</evidence>
<dbReference type="Gene3D" id="1.10.630.10">
    <property type="entry name" value="Cytochrome P450"/>
    <property type="match status" value="1"/>
</dbReference>
<dbReference type="PRINTS" id="PR00385">
    <property type="entry name" value="P450"/>
</dbReference>
<comment type="caution">
    <text evidence="15">The sequence shown here is derived from an EMBL/GenBank/DDBJ whole genome shotgun (WGS) entry which is preliminary data.</text>
</comment>
<dbReference type="InterPro" id="IPR036396">
    <property type="entry name" value="Cyt_P450_sf"/>
</dbReference>
<dbReference type="GO" id="GO:0004497">
    <property type="term" value="F:monooxygenase activity"/>
    <property type="evidence" value="ECO:0007669"/>
    <property type="project" value="UniProtKB-KW"/>
</dbReference>
<evidence type="ECO:0000256" key="7">
    <source>
        <dbReference type="ARBA" id="ARBA00022989"/>
    </source>
</evidence>
<keyword evidence="14" id="KW-0175">Coiled coil</keyword>
<keyword evidence="6 12" id="KW-0479">Metal-binding</keyword>
<feature type="binding site" description="axial binding residue" evidence="12">
    <location>
        <position position="373"/>
    </location>
    <ligand>
        <name>heme</name>
        <dbReference type="ChEBI" id="CHEBI:30413"/>
    </ligand>
    <ligandPart>
        <name>Fe</name>
        <dbReference type="ChEBI" id="CHEBI:18248"/>
    </ligandPart>
</feature>
<dbReference type="InterPro" id="IPR002401">
    <property type="entry name" value="Cyt_P450_E_grp-I"/>
</dbReference>
<dbReference type="InterPro" id="IPR017972">
    <property type="entry name" value="Cyt_P450_CS"/>
</dbReference>
<evidence type="ECO:0000256" key="3">
    <source>
        <dbReference type="ARBA" id="ARBA00010617"/>
    </source>
</evidence>
<keyword evidence="9 12" id="KW-0408">Iron</keyword>
<dbReference type="PANTHER" id="PTHR47953">
    <property type="entry name" value="OS08G0105600 PROTEIN"/>
    <property type="match status" value="1"/>
</dbReference>
<dbReference type="GO" id="GO:0020037">
    <property type="term" value="F:heme binding"/>
    <property type="evidence" value="ECO:0007669"/>
    <property type="project" value="InterPro"/>
</dbReference>
<keyword evidence="10 13" id="KW-0503">Monooxygenase</keyword>
<evidence type="ECO:0000256" key="14">
    <source>
        <dbReference type="SAM" id="Coils"/>
    </source>
</evidence>
<organism evidence="15 16">
    <name type="scientific">Ficus carica</name>
    <name type="common">Common fig</name>
    <dbReference type="NCBI Taxonomy" id="3494"/>
    <lineage>
        <taxon>Eukaryota</taxon>
        <taxon>Viridiplantae</taxon>
        <taxon>Streptophyta</taxon>
        <taxon>Embryophyta</taxon>
        <taxon>Tracheophyta</taxon>
        <taxon>Spermatophyta</taxon>
        <taxon>Magnoliopsida</taxon>
        <taxon>eudicotyledons</taxon>
        <taxon>Gunneridae</taxon>
        <taxon>Pentapetalae</taxon>
        <taxon>rosids</taxon>
        <taxon>fabids</taxon>
        <taxon>Rosales</taxon>
        <taxon>Moraceae</taxon>
        <taxon>Ficeae</taxon>
        <taxon>Ficus</taxon>
    </lineage>
</organism>
<comment type="similarity">
    <text evidence="3 13">Belongs to the cytochrome P450 family.</text>
</comment>
<dbReference type="SUPFAM" id="SSF48264">
    <property type="entry name" value="Cytochrome P450"/>
    <property type="match status" value="1"/>
</dbReference>
<evidence type="ECO:0000256" key="11">
    <source>
        <dbReference type="ARBA" id="ARBA00023136"/>
    </source>
</evidence>
<dbReference type="GO" id="GO:0005506">
    <property type="term" value="F:iron ion binding"/>
    <property type="evidence" value="ECO:0007669"/>
    <property type="project" value="InterPro"/>
</dbReference>
<dbReference type="InterPro" id="IPR001128">
    <property type="entry name" value="Cyt_P450"/>
</dbReference>
<evidence type="ECO:0000256" key="2">
    <source>
        <dbReference type="ARBA" id="ARBA00004167"/>
    </source>
</evidence>
<comment type="subcellular location">
    <subcellularLocation>
        <location evidence="2">Membrane</location>
        <topology evidence="2">Single-pass membrane protein</topology>
    </subcellularLocation>
</comment>
<dbReference type="GO" id="GO:0016705">
    <property type="term" value="F:oxidoreductase activity, acting on paired donors, with incorporation or reduction of molecular oxygen"/>
    <property type="evidence" value="ECO:0007669"/>
    <property type="project" value="InterPro"/>
</dbReference>
<keyword evidence="5" id="KW-0812">Transmembrane</keyword>
<evidence type="ECO:0000256" key="9">
    <source>
        <dbReference type="ARBA" id="ARBA00023004"/>
    </source>
</evidence>
<keyword evidence="4 12" id="KW-0349">Heme</keyword>
<evidence type="ECO:0000256" key="12">
    <source>
        <dbReference type="PIRSR" id="PIRSR602401-1"/>
    </source>
</evidence>
<dbReference type="Pfam" id="PF00067">
    <property type="entry name" value="p450"/>
    <property type="match status" value="1"/>
</dbReference>
<evidence type="ECO:0000256" key="13">
    <source>
        <dbReference type="RuleBase" id="RU000461"/>
    </source>
</evidence>
<dbReference type="PRINTS" id="PR00463">
    <property type="entry name" value="EP450I"/>
</dbReference>
<dbReference type="AlphaFoldDB" id="A0AA88J621"/>
<accession>A0AA88J621</accession>
<gene>
    <name evidence="15" type="ORF">TIFTF001_032626</name>
</gene>
<name>A0AA88J621_FICCA</name>
<evidence type="ECO:0000256" key="10">
    <source>
        <dbReference type="ARBA" id="ARBA00023033"/>
    </source>
</evidence>
<evidence type="ECO:0000256" key="8">
    <source>
        <dbReference type="ARBA" id="ARBA00023002"/>
    </source>
</evidence>
<dbReference type="EMBL" id="BTGU01000152">
    <property type="protein sequence ID" value="GMN63544.1"/>
    <property type="molecule type" value="Genomic_DNA"/>
</dbReference>
<proteinExistence type="inferred from homology"/>
<comment type="cofactor">
    <cofactor evidence="1 12">
        <name>heme</name>
        <dbReference type="ChEBI" id="CHEBI:30413"/>
    </cofactor>
</comment>
<feature type="coiled-coil region" evidence="14">
    <location>
        <begin position="159"/>
        <end position="186"/>
    </location>
</feature>
<evidence type="ECO:0000256" key="1">
    <source>
        <dbReference type="ARBA" id="ARBA00001971"/>
    </source>
</evidence>